<proteinExistence type="predicted"/>
<name>A0A8S9IIF2_BRACR</name>
<dbReference type="EMBL" id="QGKW02001911">
    <property type="protein sequence ID" value="KAF2568917.1"/>
    <property type="molecule type" value="Genomic_DNA"/>
</dbReference>
<organism evidence="1 2">
    <name type="scientific">Brassica cretica</name>
    <name type="common">Mustard</name>
    <dbReference type="NCBI Taxonomy" id="69181"/>
    <lineage>
        <taxon>Eukaryota</taxon>
        <taxon>Viridiplantae</taxon>
        <taxon>Streptophyta</taxon>
        <taxon>Embryophyta</taxon>
        <taxon>Tracheophyta</taxon>
        <taxon>Spermatophyta</taxon>
        <taxon>Magnoliopsida</taxon>
        <taxon>eudicotyledons</taxon>
        <taxon>Gunneridae</taxon>
        <taxon>Pentapetalae</taxon>
        <taxon>rosids</taxon>
        <taxon>malvids</taxon>
        <taxon>Brassicales</taxon>
        <taxon>Brassicaceae</taxon>
        <taxon>Brassiceae</taxon>
        <taxon>Brassica</taxon>
    </lineage>
</organism>
<dbReference type="AlphaFoldDB" id="A0A8S9IIF2"/>
<evidence type="ECO:0000313" key="1">
    <source>
        <dbReference type="EMBL" id="KAF2568917.1"/>
    </source>
</evidence>
<sequence>MLEMALISSLPQVDVHRNGMFRHSNLGCKKWQSAQETLSGRSMLDASVANTKSLVVLLDSQVLVRMLWAKDSRTEISGIMFHIPTLVQWQNQFSPLVARKTISVNSNLANIGVFRLFCVSVVEELKTIFMSSFSVAKMLEMALISSLFQAQQSWMPKRQSAQETLSVLDASAANAKSVVALLDSQVMVRMLWAKDSRTEISGIMFRILKLVQWQNRLSPL</sequence>
<protein>
    <submittedName>
        <fullName evidence="1">Uncharacterized protein</fullName>
    </submittedName>
</protein>
<gene>
    <name evidence="1" type="ORF">F2Q68_00026998</name>
</gene>
<evidence type="ECO:0000313" key="2">
    <source>
        <dbReference type="Proteomes" id="UP000712281"/>
    </source>
</evidence>
<accession>A0A8S9IIF2</accession>
<dbReference type="Proteomes" id="UP000712281">
    <property type="component" value="Unassembled WGS sequence"/>
</dbReference>
<reference evidence="1" key="1">
    <citation type="submission" date="2019-12" db="EMBL/GenBank/DDBJ databases">
        <title>Genome sequencing and annotation of Brassica cretica.</title>
        <authorList>
            <person name="Studholme D.J."/>
            <person name="Sarris P.F."/>
        </authorList>
    </citation>
    <scope>NUCLEOTIDE SEQUENCE</scope>
    <source>
        <strain evidence="1">PFS-001/15</strain>
        <tissue evidence="1">Leaf</tissue>
    </source>
</reference>
<comment type="caution">
    <text evidence="1">The sequence shown here is derived from an EMBL/GenBank/DDBJ whole genome shotgun (WGS) entry which is preliminary data.</text>
</comment>